<dbReference type="VEuPathDB" id="FungiDB:HpaG811250"/>
<sequence>MGPRQSKCQYMSGANPSQGLVKPASAIFPMIASPATRGARSDTNYFFYTSQTIQGA</sequence>
<proteinExistence type="predicted"/>
<reference evidence="2" key="1">
    <citation type="journal article" date="2010" name="Science">
        <title>Signatures of adaptation to obligate biotrophy in the Hyaloperonospora arabidopsidis genome.</title>
        <authorList>
            <person name="Baxter L."/>
            <person name="Tripathy S."/>
            <person name="Ishaque N."/>
            <person name="Boot N."/>
            <person name="Cabral A."/>
            <person name="Kemen E."/>
            <person name="Thines M."/>
            <person name="Ah-Fong A."/>
            <person name="Anderson R."/>
            <person name="Badejoko W."/>
            <person name="Bittner-Eddy P."/>
            <person name="Boore J.L."/>
            <person name="Chibucos M.C."/>
            <person name="Coates M."/>
            <person name="Dehal P."/>
            <person name="Delehaunty K."/>
            <person name="Dong S."/>
            <person name="Downton P."/>
            <person name="Dumas B."/>
            <person name="Fabro G."/>
            <person name="Fronick C."/>
            <person name="Fuerstenberg S.I."/>
            <person name="Fulton L."/>
            <person name="Gaulin E."/>
            <person name="Govers F."/>
            <person name="Hughes L."/>
            <person name="Humphray S."/>
            <person name="Jiang R.H."/>
            <person name="Judelson H."/>
            <person name="Kamoun S."/>
            <person name="Kyung K."/>
            <person name="Meijer H."/>
            <person name="Minx P."/>
            <person name="Morris P."/>
            <person name="Nelson J."/>
            <person name="Phuntumart V."/>
            <person name="Qutob D."/>
            <person name="Rehmany A."/>
            <person name="Rougon-Cardoso A."/>
            <person name="Ryden P."/>
            <person name="Torto-Alalibo T."/>
            <person name="Studholme D."/>
            <person name="Wang Y."/>
            <person name="Win J."/>
            <person name="Wood J."/>
            <person name="Clifton S.W."/>
            <person name="Rogers J."/>
            <person name="Van den Ackerveken G."/>
            <person name="Jones J.D."/>
            <person name="McDowell J.M."/>
            <person name="Beynon J."/>
            <person name="Tyler B.M."/>
        </authorList>
    </citation>
    <scope>NUCLEOTIDE SEQUENCE [LARGE SCALE GENOMIC DNA]</scope>
    <source>
        <strain evidence="2">Emoy2</strain>
    </source>
</reference>
<dbReference type="EnsemblProtists" id="HpaT811251">
    <property type="protein sequence ID" value="HpaP811251"/>
    <property type="gene ID" value="HpaG811251"/>
</dbReference>
<evidence type="ECO:0000313" key="2">
    <source>
        <dbReference type="Proteomes" id="UP000011713"/>
    </source>
</evidence>
<dbReference type="EnsemblProtists" id="HpaT811250">
    <property type="protein sequence ID" value="HpaP811250"/>
    <property type="gene ID" value="HpaG811250"/>
</dbReference>
<dbReference type="HOGENOM" id="CLU_3018363_0_0_1"/>
<dbReference type="EMBL" id="JH598026">
    <property type="status" value="NOT_ANNOTATED_CDS"/>
    <property type="molecule type" value="Genomic_DNA"/>
</dbReference>
<protein>
    <submittedName>
        <fullName evidence="1">Uncharacterized protein</fullName>
    </submittedName>
</protein>
<keyword evidence="2" id="KW-1185">Reference proteome</keyword>
<dbReference type="InParanoid" id="M4BXG9"/>
<name>M4BXG9_HYAAE</name>
<accession>M4BXG9</accession>
<dbReference type="AlphaFoldDB" id="M4BXG9"/>
<reference evidence="1" key="2">
    <citation type="submission" date="2015-06" db="UniProtKB">
        <authorList>
            <consortium name="EnsemblProtists"/>
        </authorList>
    </citation>
    <scope>IDENTIFICATION</scope>
    <source>
        <strain evidence="1">Emoy2</strain>
    </source>
</reference>
<evidence type="ECO:0000313" key="1">
    <source>
        <dbReference type="EnsemblProtists" id="HpaP811250"/>
    </source>
</evidence>
<dbReference type="Proteomes" id="UP000011713">
    <property type="component" value="Unassembled WGS sequence"/>
</dbReference>
<organism evidence="1 2">
    <name type="scientific">Hyaloperonospora arabidopsidis (strain Emoy2)</name>
    <name type="common">Downy mildew agent</name>
    <name type="synonym">Peronospora arabidopsidis</name>
    <dbReference type="NCBI Taxonomy" id="559515"/>
    <lineage>
        <taxon>Eukaryota</taxon>
        <taxon>Sar</taxon>
        <taxon>Stramenopiles</taxon>
        <taxon>Oomycota</taxon>
        <taxon>Peronosporomycetes</taxon>
        <taxon>Peronosporales</taxon>
        <taxon>Peronosporaceae</taxon>
        <taxon>Hyaloperonospora</taxon>
    </lineage>
</organism>